<feature type="transmembrane region" description="Helical" evidence="5">
    <location>
        <begin position="288"/>
        <end position="311"/>
    </location>
</feature>
<keyword evidence="3 5" id="KW-1133">Transmembrane helix</keyword>
<feature type="transmembrane region" description="Helical" evidence="5">
    <location>
        <begin position="65"/>
        <end position="85"/>
    </location>
</feature>
<evidence type="ECO:0000256" key="1">
    <source>
        <dbReference type="ARBA" id="ARBA00004141"/>
    </source>
</evidence>
<dbReference type="Pfam" id="PF07690">
    <property type="entry name" value="MFS_1"/>
    <property type="match status" value="1"/>
</dbReference>
<comment type="subcellular location">
    <subcellularLocation>
        <location evidence="1">Membrane</location>
        <topology evidence="1">Multi-pass membrane protein</topology>
    </subcellularLocation>
</comment>
<feature type="transmembrane region" description="Helical" evidence="5">
    <location>
        <begin position="129"/>
        <end position="152"/>
    </location>
</feature>
<organism evidence="7 8">
    <name type="scientific">Macrophomina phaseolina</name>
    <dbReference type="NCBI Taxonomy" id="35725"/>
    <lineage>
        <taxon>Eukaryota</taxon>
        <taxon>Fungi</taxon>
        <taxon>Dikarya</taxon>
        <taxon>Ascomycota</taxon>
        <taxon>Pezizomycotina</taxon>
        <taxon>Dothideomycetes</taxon>
        <taxon>Dothideomycetes incertae sedis</taxon>
        <taxon>Botryosphaeriales</taxon>
        <taxon>Botryosphaeriaceae</taxon>
        <taxon>Macrophomina</taxon>
    </lineage>
</organism>
<keyword evidence="8" id="KW-1185">Reference proteome</keyword>
<name>A0ABQ8GFS0_9PEZI</name>
<evidence type="ECO:0000256" key="3">
    <source>
        <dbReference type="ARBA" id="ARBA00022989"/>
    </source>
</evidence>
<sequence>MAAGNVSLTRGSIADTSDIESQISSARTSLDTIACIDGREKLDWSWSEDPDNPLNWPKTKKWTHILLVASLAFSVPFGSAIFTPALDNVAYALASDNRSLADLSVSSYVLGFAVGPLVVAPLSEVFGRLPIYLIFNSVFLVGNLACSTAWSVEMLILFRFLTGCAGASPLTQGSGTISDIIEKGKHGKAMAVMAFGAVCGPILGPMLGGFIAERITWRACFGLLSIIAIINQALMHLLMCESSHSKILSLRARTQMQQAGEYLLPITLEPEVSIPRKLMVAAARPFKLLMSPCILPLSLVSAVFYSVQVLLYMTIPRVYKERYDFSIKQAGAGFIGIGIGMVIGLFAFGLLSDRLKAYLAGDGEQKPEYGLAIMLGGCILVGTSLLVYGWSAEIRAPWVVPLLANVATGAGLYSISMPLAAYFIGVSPHHAVASSATLQIVRSWTGSLLPIIGDQIIVSLGTGQGIAVLGGATLATFPVIYWFYSRGDWIRVRFPIEWTLGELRKR</sequence>
<dbReference type="PROSITE" id="PS50850">
    <property type="entry name" value="MFS"/>
    <property type="match status" value="1"/>
</dbReference>
<keyword evidence="2 5" id="KW-0812">Transmembrane</keyword>
<keyword evidence="4 5" id="KW-0472">Membrane</keyword>
<evidence type="ECO:0000313" key="8">
    <source>
        <dbReference type="Proteomes" id="UP000774617"/>
    </source>
</evidence>
<feature type="domain" description="Major facilitator superfamily (MFS) profile" evidence="6">
    <location>
        <begin position="64"/>
        <end position="488"/>
    </location>
</feature>
<accession>A0ABQ8GFS0</accession>
<evidence type="ECO:0000259" key="6">
    <source>
        <dbReference type="PROSITE" id="PS50850"/>
    </source>
</evidence>
<feature type="transmembrane region" description="Helical" evidence="5">
    <location>
        <begin position="189"/>
        <end position="212"/>
    </location>
</feature>
<dbReference type="PANTHER" id="PTHR23502:SF163">
    <property type="entry name" value="MAJOR FACILITATOR SUPERFAMILY (MFS) PROFILE DOMAIN-CONTAINING PROTEIN"/>
    <property type="match status" value="1"/>
</dbReference>
<evidence type="ECO:0000256" key="4">
    <source>
        <dbReference type="ARBA" id="ARBA00023136"/>
    </source>
</evidence>
<dbReference type="InterPro" id="IPR020846">
    <property type="entry name" value="MFS_dom"/>
</dbReference>
<feature type="transmembrane region" description="Helical" evidence="5">
    <location>
        <begin position="105"/>
        <end position="122"/>
    </location>
</feature>
<dbReference type="InterPro" id="IPR036259">
    <property type="entry name" value="MFS_trans_sf"/>
</dbReference>
<evidence type="ECO:0000256" key="2">
    <source>
        <dbReference type="ARBA" id="ARBA00022692"/>
    </source>
</evidence>
<evidence type="ECO:0000313" key="7">
    <source>
        <dbReference type="EMBL" id="KAH7054491.1"/>
    </source>
</evidence>
<dbReference type="Gene3D" id="1.20.1250.20">
    <property type="entry name" value="MFS general substrate transporter like domains"/>
    <property type="match status" value="1"/>
</dbReference>
<proteinExistence type="predicted"/>
<feature type="transmembrane region" description="Helical" evidence="5">
    <location>
        <begin position="332"/>
        <end position="351"/>
    </location>
</feature>
<comment type="caution">
    <text evidence="7">The sequence shown here is derived from an EMBL/GenBank/DDBJ whole genome shotgun (WGS) entry which is preliminary data.</text>
</comment>
<evidence type="ECO:0000256" key="5">
    <source>
        <dbReference type="SAM" id="Phobius"/>
    </source>
</evidence>
<feature type="transmembrane region" description="Helical" evidence="5">
    <location>
        <begin position="219"/>
        <end position="239"/>
    </location>
</feature>
<feature type="transmembrane region" description="Helical" evidence="5">
    <location>
        <begin position="466"/>
        <end position="484"/>
    </location>
</feature>
<feature type="transmembrane region" description="Helical" evidence="5">
    <location>
        <begin position="371"/>
        <end position="390"/>
    </location>
</feature>
<protein>
    <submittedName>
        <fullName evidence="7">Major facilitator superfamily domain-containing protein</fullName>
    </submittedName>
</protein>
<dbReference type="EMBL" id="JAGTJR010000009">
    <property type="protein sequence ID" value="KAH7054491.1"/>
    <property type="molecule type" value="Genomic_DNA"/>
</dbReference>
<feature type="transmembrane region" description="Helical" evidence="5">
    <location>
        <begin position="402"/>
        <end position="424"/>
    </location>
</feature>
<dbReference type="Proteomes" id="UP000774617">
    <property type="component" value="Unassembled WGS sequence"/>
</dbReference>
<reference evidence="7 8" key="1">
    <citation type="journal article" date="2021" name="Nat. Commun.">
        <title>Genetic determinants of endophytism in the Arabidopsis root mycobiome.</title>
        <authorList>
            <person name="Mesny F."/>
            <person name="Miyauchi S."/>
            <person name="Thiergart T."/>
            <person name="Pickel B."/>
            <person name="Atanasova L."/>
            <person name="Karlsson M."/>
            <person name="Huettel B."/>
            <person name="Barry K.W."/>
            <person name="Haridas S."/>
            <person name="Chen C."/>
            <person name="Bauer D."/>
            <person name="Andreopoulos W."/>
            <person name="Pangilinan J."/>
            <person name="LaButti K."/>
            <person name="Riley R."/>
            <person name="Lipzen A."/>
            <person name="Clum A."/>
            <person name="Drula E."/>
            <person name="Henrissat B."/>
            <person name="Kohler A."/>
            <person name="Grigoriev I.V."/>
            <person name="Martin F.M."/>
            <person name="Hacquard S."/>
        </authorList>
    </citation>
    <scope>NUCLEOTIDE SEQUENCE [LARGE SCALE GENOMIC DNA]</scope>
    <source>
        <strain evidence="7 8">MPI-SDFR-AT-0080</strain>
    </source>
</reference>
<gene>
    <name evidence="7" type="ORF">B0J12DRAFT_657887</name>
</gene>
<dbReference type="InterPro" id="IPR011701">
    <property type="entry name" value="MFS"/>
</dbReference>
<dbReference type="SUPFAM" id="SSF103473">
    <property type="entry name" value="MFS general substrate transporter"/>
    <property type="match status" value="1"/>
</dbReference>
<dbReference type="PANTHER" id="PTHR23502">
    <property type="entry name" value="MAJOR FACILITATOR SUPERFAMILY"/>
    <property type="match status" value="1"/>
</dbReference>